<keyword evidence="3" id="KW-1185">Reference proteome</keyword>
<comment type="caution">
    <text evidence="2">The sequence shown here is derived from an EMBL/GenBank/DDBJ whole genome shotgun (WGS) entry which is preliminary data.</text>
</comment>
<dbReference type="AlphaFoldDB" id="A0A848LWE3"/>
<protein>
    <submittedName>
        <fullName evidence="2">Cell division protein FtsK</fullName>
    </submittedName>
</protein>
<feature type="compositionally biased region" description="Low complexity" evidence="1">
    <location>
        <begin position="77"/>
        <end position="89"/>
    </location>
</feature>
<feature type="compositionally biased region" description="Pro residues" evidence="1">
    <location>
        <begin position="385"/>
        <end position="414"/>
    </location>
</feature>
<sequence length="461" mass="45815">MVRLKFLVFALLVLGLGVAHLPMLSGPQRDNAVAQATSQAAVGAAEVARRVDARRAEVQALALKLAASQEVASAVAALKPAPARAPAPRNARDRDTDSDEPSGPQPLTADRFAAVRTAAGPLLPKELKGAVVALVTPDAQFHAAVGGEPSSDTAKLDAAAVVKAGATPVADAFGAPHAFASVPLLWNGSQPLVTLVVGAPLVDAATLEAAVQAAGVAGLALVKGDAVVAGAGPEQALAEGSLAQVQANGAGVVLRSGQLQGLGPVMLPAFTNGDFMGGKAPLMVGARRSLEGTALEVLAVADTRAVLAALAAYQQNAFMGLGGLLGLTLLWTLLMGSGRGGDDVKGNSDTLSLSAAMAASPPPAQQHQDAPPAPVAAPMGDPFAAQPPPAADPFAMPAPPVADPFAMPAPPPAADPFSMSPPGQAPMGDPFALSPPTPTPAPAANSFASADPFASAEPFPF</sequence>
<evidence type="ECO:0000256" key="1">
    <source>
        <dbReference type="SAM" id="MobiDB-lite"/>
    </source>
</evidence>
<dbReference type="EMBL" id="JABBJJ010000412">
    <property type="protein sequence ID" value="NMO22345.1"/>
    <property type="molecule type" value="Genomic_DNA"/>
</dbReference>
<organism evidence="2 3">
    <name type="scientific">Pyxidicoccus fallax</name>
    <dbReference type="NCBI Taxonomy" id="394095"/>
    <lineage>
        <taxon>Bacteria</taxon>
        <taxon>Pseudomonadati</taxon>
        <taxon>Myxococcota</taxon>
        <taxon>Myxococcia</taxon>
        <taxon>Myxococcales</taxon>
        <taxon>Cystobacterineae</taxon>
        <taxon>Myxococcaceae</taxon>
        <taxon>Pyxidicoccus</taxon>
    </lineage>
</organism>
<keyword evidence="2" id="KW-0132">Cell division</keyword>
<dbReference type="GO" id="GO:0051301">
    <property type="term" value="P:cell division"/>
    <property type="evidence" value="ECO:0007669"/>
    <property type="project" value="UniProtKB-KW"/>
</dbReference>
<feature type="region of interest" description="Disordered" evidence="1">
    <location>
        <begin position="77"/>
        <end position="110"/>
    </location>
</feature>
<evidence type="ECO:0000313" key="2">
    <source>
        <dbReference type="EMBL" id="NMO22345.1"/>
    </source>
</evidence>
<name>A0A848LWE3_9BACT</name>
<dbReference type="Proteomes" id="UP000518300">
    <property type="component" value="Unassembled WGS sequence"/>
</dbReference>
<dbReference type="NCBIfam" id="NF041620">
    <property type="entry name" value="MXAN_5187_fam"/>
    <property type="match status" value="1"/>
</dbReference>
<feature type="region of interest" description="Disordered" evidence="1">
    <location>
        <begin position="356"/>
        <end position="461"/>
    </location>
</feature>
<gene>
    <name evidence="2" type="ORF">HG543_46940</name>
</gene>
<dbReference type="InterPro" id="IPR048134">
    <property type="entry name" value="MXAN_5187-like"/>
</dbReference>
<dbReference type="RefSeq" id="WP_169351492.1">
    <property type="nucleotide sequence ID" value="NZ_JABBJJ010000412.1"/>
</dbReference>
<proteinExistence type="predicted"/>
<feature type="compositionally biased region" description="Low complexity" evidence="1">
    <location>
        <begin position="442"/>
        <end position="461"/>
    </location>
</feature>
<feature type="compositionally biased region" description="Low complexity" evidence="1">
    <location>
        <begin position="356"/>
        <end position="384"/>
    </location>
</feature>
<reference evidence="2 3" key="1">
    <citation type="submission" date="2020-04" db="EMBL/GenBank/DDBJ databases">
        <title>Draft genome of Pyxidicoccus fallax type strain.</title>
        <authorList>
            <person name="Whitworth D.E."/>
        </authorList>
    </citation>
    <scope>NUCLEOTIDE SEQUENCE [LARGE SCALE GENOMIC DNA]</scope>
    <source>
        <strain evidence="2 3">DSM 14698</strain>
    </source>
</reference>
<evidence type="ECO:0000313" key="3">
    <source>
        <dbReference type="Proteomes" id="UP000518300"/>
    </source>
</evidence>
<feature type="non-terminal residue" evidence="2">
    <location>
        <position position="461"/>
    </location>
</feature>
<accession>A0A848LWE3</accession>
<keyword evidence="2" id="KW-0131">Cell cycle</keyword>